<dbReference type="PANTHER" id="PTHR33055">
    <property type="entry name" value="TRANSPOSASE FOR INSERTION SEQUENCE ELEMENT IS1111A"/>
    <property type="match status" value="1"/>
</dbReference>
<reference evidence="2 3" key="1">
    <citation type="submission" date="2019-02" db="EMBL/GenBank/DDBJ databases">
        <title>Deep-cultivation of Planctomycetes and their phenomic and genomic characterization uncovers novel biology.</title>
        <authorList>
            <person name="Wiegand S."/>
            <person name="Jogler M."/>
            <person name="Boedeker C."/>
            <person name="Pinto D."/>
            <person name="Vollmers J."/>
            <person name="Rivas-Marin E."/>
            <person name="Kohn T."/>
            <person name="Peeters S.H."/>
            <person name="Heuer A."/>
            <person name="Rast P."/>
            <person name="Oberbeckmann S."/>
            <person name="Bunk B."/>
            <person name="Jeske O."/>
            <person name="Meyerdierks A."/>
            <person name="Storesund J.E."/>
            <person name="Kallscheuer N."/>
            <person name="Luecker S."/>
            <person name="Lage O.M."/>
            <person name="Pohl T."/>
            <person name="Merkel B.J."/>
            <person name="Hornburger P."/>
            <person name="Mueller R.-W."/>
            <person name="Bruemmer F."/>
            <person name="Labrenz M."/>
            <person name="Spormann A.M."/>
            <person name="Op Den Camp H."/>
            <person name="Overmann J."/>
            <person name="Amann R."/>
            <person name="Jetten M.S.M."/>
            <person name="Mascher T."/>
            <person name="Medema M.H."/>
            <person name="Devos D.P."/>
            <person name="Kaster A.-K."/>
            <person name="Ovreas L."/>
            <person name="Rohde M."/>
            <person name="Galperin M.Y."/>
            <person name="Jogler C."/>
        </authorList>
    </citation>
    <scope>NUCLEOTIDE SEQUENCE [LARGE SCALE GENOMIC DNA]</scope>
    <source>
        <strain evidence="2 3">Poly41</strain>
    </source>
</reference>
<name>A0A5C6DAW4_9BACT</name>
<comment type="caution">
    <text evidence="2">The sequence shown here is derived from an EMBL/GenBank/DDBJ whole genome shotgun (WGS) entry which is preliminary data.</text>
</comment>
<dbReference type="RefSeq" id="WP_146529264.1">
    <property type="nucleotide sequence ID" value="NZ_SJPV01000009.1"/>
</dbReference>
<feature type="domain" description="Transposase IS110-like N-terminal" evidence="1">
    <location>
        <begin position="5"/>
        <end position="156"/>
    </location>
</feature>
<keyword evidence="3" id="KW-1185">Reference proteome</keyword>
<sequence>MLYLAIDQHAKQITVCVRNEGGDTVLRRQVSTRPEKIQAFFQQLTEMDSQFMAILEVCGFNDWLIEYLRKWNCQEIVLIHPEKPGKRKTDRRDAQKLADLLWLNRERLAEGQTVHGLRRVYMVSQKEREDRQLTSLRKTLGQRRTRTLNKIHRIINRHNLIWNYPTKTFQTQAGRRWLEKVKLPQIDRLEMNMLLEEWKTWDEQIVQVDEQIVERARQVEPGKTLSATQILMTAPGVSHYSGLTLASRIGPIERFPAREVSRTILG</sequence>
<evidence type="ECO:0000259" key="1">
    <source>
        <dbReference type="Pfam" id="PF01548"/>
    </source>
</evidence>
<dbReference type="Pfam" id="PF01548">
    <property type="entry name" value="DEDD_Tnp_IS110"/>
    <property type="match status" value="1"/>
</dbReference>
<dbReference type="Proteomes" id="UP000319143">
    <property type="component" value="Unassembled WGS sequence"/>
</dbReference>
<protein>
    <submittedName>
        <fullName evidence="2">Transposase</fullName>
    </submittedName>
</protein>
<dbReference type="InterPro" id="IPR047650">
    <property type="entry name" value="Transpos_IS110"/>
</dbReference>
<dbReference type="OrthoDB" id="273556at2"/>
<evidence type="ECO:0000313" key="3">
    <source>
        <dbReference type="Proteomes" id="UP000319143"/>
    </source>
</evidence>
<dbReference type="GO" id="GO:0004803">
    <property type="term" value="F:transposase activity"/>
    <property type="evidence" value="ECO:0007669"/>
    <property type="project" value="InterPro"/>
</dbReference>
<gene>
    <name evidence="2" type="ORF">Poly41_48480</name>
</gene>
<accession>A0A5C6DAW4</accession>
<evidence type="ECO:0000313" key="2">
    <source>
        <dbReference type="EMBL" id="TWU33848.1"/>
    </source>
</evidence>
<dbReference type="GO" id="GO:0006313">
    <property type="term" value="P:DNA transposition"/>
    <property type="evidence" value="ECO:0007669"/>
    <property type="project" value="InterPro"/>
</dbReference>
<dbReference type="PANTHER" id="PTHR33055:SF13">
    <property type="entry name" value="TRANSPOSASE"/>
    <property type="match status" value="1"/>
</dbReference>
<dbReference type="InterPro" id="IPR002525">
    <property type="entry name" value="Transp_IS110-like_N"/>
</dbReference>
<dbReference type="EMBL" id="SJPV01000009">
    <property type="protein sequence ID" value="TWU33848.1"/>
    <property type="molecule type" value="Genomic_DNA"/>
</dbReference>
<organism evidence="2 3">
    <name type="scientific">Novipirellula artificiosorum</name>
    <dbReference type="NCBI Taxonomy" id="2528016"/>
    <lineage>
        <taxon>Bacteria</taxon>
        <taxon>Pseudomonadati</taxon>
        <taxon>Planctomycetota</taxon>
        <taxon>Planctomycetia</taxon>
        <taxon>Pirellulales</taxon>
        <taxon>Pirellulaceae</taxon>
        <taxon>Novipirellula</taxon>
    </lineage>
</organism>
<proteinExistence type="predicted"/>
<dbReference type="AlphaFoldDB" id="A0A5C6DAW4"/>
<dbReference type="GO" id="GO:0003677">
    <property type="term" value="F:DNA binding"/>
    <property type="evidence" value="ECO:0007669"/>
    <property type="project" value="InterPro"/>
</dbReference>